<keyword evidence="2" id="KW-1185">Reference proteome</keyword>
<evidence type="ECO:0000313" key="1">
    <source>
        <dbReference type="EMBL" id="MFD1062046.1"/>
    </source>
</evidence>
<accession>A0ABW3N656</accession>
<evidence type="ECO:0008006" key="3">
    <source>
        <dbReference type="Google" id="ProtNLM"/>
    </source>
</evidence>
<proteinExistence type="predicted"/>
<gene>
    <name evidence="1" type="ORF">ACFQ1Q_02210</name>
</gene>
<sequence length="288" mass="33721">MKKSVYISNFLLILLVFTCGQNSSEKELIGNWREIENEYSTWHFYPDSLVLKIPSYPNGIYDRTEWSANKSQIEFELREFGIDSLGNKIDTINKVLINYNLSDKKDSLFGTLKNNYGEYKFSLLKTENYIEYLKRKFGIEFTLPKNDSIELKRIDPVYGMKIFMNLKNDNIVAKTELSNSLNTIETDIKEFKKKLESYFGTYDLRTERFYLSVYADKKIPDSIITANLAVTVKSNFFLNNKYDAIPIPRPPRDTLPIKIFRIYDSEQKQNIGLRKAKEIKTIANTVYN</sequence>
<dbReference type="EMBL" id="JBHTJL010000006">
    <property type="protein sequence ID" value="MFD1062046.1"/>
    <property type="molecule type" value="Genomic_DNA"/>
</dbReference>
<reference evidence="2" key="1">
    <citation type="journal article" date="2019" name="Int. J. Syst. Evol. Microbiol.">
        <title>The Global Catalogue of Microorganisms (GCM) 10K type strain sequencing project: providing services to taxonomists for standard genome sequencing and annotation.</title>
        <authorList>
            <consortium name="The Broad Institute Genomics Platform"/>
            <consortium name="The Broad Institute Genome Sequencing Center for Infectious Disease"/>
            <person name="Wu L."/>
            <person name="Ma J."/>
        </authorList>
    </citation>
    <scope>NUCLEOTIDE SEQUENCE [LARGE SCALE GENOMIC DNA]</scope>
    <source>
        <strain evidence="2">CCUG 62215</strain>
    </source>
</reference>
<evidence type="ECO:0000313" key="2">
    <source>
        <dbReference type="Proteomes" id="UP001597013"/>
    </source>
</evidence>
<protein>
    <recommendedName>
        <fullName evidence="3">Lipoprotein</fullName>
    </recommendedName>
</protein>
<comment type="caution">
    <text evidence="1">The sequence shown here is derived from an EMBL/GenBank/DDBJ whole genome shotgun (WGS) entry which is preliminary data.</text>
</comment>
<organism evidence="1 2">
    <name type="scientific">Winogradskyella litorisediminis</name>
    <dbReference type="NCBI Taxonomy" id="1156618"/>
    <lineage>
        <taxon>Bacteria</taxon>
        <taxon>Pseudomonadati</taxon>
        <taxon>Bacteroidota</taxon>
        <taxon>Flavobacteriia</taxon>
        <taxon>Flavobacteriales</taxon>
        <taxon>Flavobacteriaceae</taxon>
        <taxon>Winogradskyella</taxon>
    </lineage>
</organism>
<dbReference type="Proteomes" id="UP001597013">
    <property type="component" value="Unassembled WGS sequence"/>
</dbReference>
<dbReference type="RefSeq" id="WP_386127541.1">
    <property type="nucleotide sequence ID" value="NZ_JBHTJL010000006.1"/>
</dbReference>
<name>A0ABW3N656_9FLAO</name>